<evidence type="ECO:0000313" key="1">
    <source>
        <dbReference type="Proteomes" id="UP000504629"/>
    </source>
</evidence>
<dbReference type="KEGG" id="bman:114252538"/>
<dbReference type="Proteomes" id="UP000504629">
    <property type="component" value="Unplaced"/>
</dbReference>
<gene>
    <name evidence="2" type="primary">LOC114252538</name>
</gene>
<accession>A0A6J2KPF7</accession>
<sequence length="177" mass="20291">MSPPKNAKRNTTRVRQSILAAQPTVCGDNMSDLVFNMLARAVLQLYAAKHNCKVKRKRRKAVKVKTMNNNFESYVQNAVTDGFRLEKNESNSPNKAESIIFDNNELLSMWQELSDLTLKKAGILIKMQNAMQPVLENFVLYDRIVYLKEKGVVKCKFKKIFDEKLSPRCLALIAYKS</sequence>
<reference evidence="2" key="1">
    <citation type="submission" date="2025-08" db="UniProtKB">
        <authorList>
            <consortium name="RefSeq"/>
        </authorList>
    </citation>
    <scope>IDENTIFICATION</scope>
    <source>
        <tissue evidence="2">Silk gland</tissue>
    </source>
</reference>
<dbReference type="GeneID" id="114252538"/>
<dbReference type="InterPro" id="IPR052220">
    <property type="entry name" value="METTL25"/>
</dbReference>
<name>A0A6J2KPF7_BOMMA</name>
<organism evidence="1 2">
    <name type="scientific">Bombyx mandarina</name>
    <name type="common">Wild silk moth</name>
    <name type="synonym">Wild silkworm</name>
    <dbReference type="NCBI Taxonomy" id="7092"/>
    <lineage>
        <taxon>Eukaryota</taxon>
        <taxon>Metazoa</taxon>
        <taxon>Ecdysozoa</taxon>
        <taxon>Arthropoda</taxon>
        <taxon>Hexapoda</taxon>
        <taxon>Insecta</taxon>
        <taxon>Pterygota</taxon>
        <taxon>Neoptera</taxon>
        <taxon>Endopterygota</taxon>
        <taxon>Lepidoptera</taxon>
        <taxon>Glossata</taxon>
        <taxon>Ditrysia</taxon>
        <taxon>Bombycoidea</taxon>
        <taxon>Bombycidae</taxon>
        <taxon>Bombycinae</taxon>
        <taxon>Bombyx</taxon>
    </lineage>
</organism>
<dbReference type="PANTHER" id="PTHR12496">
    <property type="entry name" value="CGI-41 METHYLTRANSFERASE"/>
    <property type="match status" value="1"/>
</dbReference>
<dbReference type="OrthoDB" id="10258156at2759"/>
<protein>
    <submittedName>
        <fullName evidence="2">Uncharacterized protein LOC114252538</fullName>
    </submittedName>
</protein>
<proteinExistence type="predicted"/>
<dbReference type="PANTHER" id="PTHR12496:SF0">
    <property type="entry name" value="METHYLTRANSFERASE DOMAIN-CONTAINING PROTEIN"/>
    <property type="match status" value="1"/>
</dbReference>
<evidence type="ECO:0000313" key="2">
    <source>
        <dbReference type="RefSeq" id="XP_028042842.1"/>
    </source>
</evidence>
<dbReference type="AlphaFoldDB" id="A0A6J2KPF7"/>
<dbReference type="RefSeq" id="XP_028042842.1">
    <property type="nucleotide sequence ID" value="XM_028187041.1"/>
</dbReference>
<keyword evidence="1" id="KW-1185">Reference proteome</keyword>